<reference evidence="1" key="3">
    <citation type="submission" date="2021-01" db="EMBL/GenBank/DDBJ databases">
        <authorList>
            <consortium name="Genoscope - CEA"/>
            <person name="William W."/>
        </authorList>
    </citation>
    <scope>NUCLEOTIDE SEQUENCE</scope>
</reference>
<proteinExistence type="predicted"/>
<dbReference type="PaxDb" id="3708-A0A078IYK2"/>
<accession>A0A078IYK2</accession>
<gene>
    <name evidence="2" type="primary">BnaC04g56550D</name>
    <name evidence="1" type="ORF">DARMORV10_C04P66610.1</name>
    <name evidence="2" type="ORF">GSBRNA2T00014078001</name>
</gene>
<organism evidence="2 3">
    <name type="scientific">Brassica napus</name>
    <name type="common">Rape</name>
    <dbReference type="NCBI Taxonomy" id="3708"/>
    <lineage>
        <taxon>Eukaryota</taxon>
        <taxon>Viridiplantae</taxon>
        <taxon>Streptophyta</taxon>
        <taxon>Embryophyta</taxon>
        <taxon>Tracheophyta</taxon>
        <taxon>Spermatophyta</taxon>
        <taxon>Magnoliopsida</taxon>
        <taxon>eudicotyledons</taxon>
        <taxon>Gunneridae</taxon>
        <taxon>Pentapetalae</taxon>
        <taxon>rosids</taxon>
        <taxon>malvids</taxon>
        <taxon>Brassicales</taxon>
        <taxon>Brassicaceae</taxon>
        <taxon>Brassiceae</taxon>
        <taxon>Brassica</taxon>
    </lineage>
</organism>
<dbReference type="EMBL" id="HG994368">
    <property type="protein sequence ID" value="CAF1868612.1"/>
    <property type="molecule type" value="Genomic_DNA"/>
</dbReference>
<name>A0A078IYK2_BRANA</name>
<evidence type="ECO:0000313" key="3">
    <source>
        <dbReference type="Proteomes" id="UP000028999"/>
    </source>
</evidence>
<dbReference type="EMBL" id="LK033318">
    <property type="protein sequence ID" value="CDY54414.1"/>
    <property type="molecule type" value="Genomic_DNA"/>
</dbReference>
<dbReference type="Gramene" id="CDY54414">
    <property type="protein sequence ID" value="CDY54414"/>
    <property type="gene ID" value="GSBRNA2T00014078001"/>
</dbReference>
<keyword evidence="3" id="KW-1185">Reference proteome</keyword>
<dbReference type="Proteomes" id="UP000028999">
    <property type="component" value="Unassembled WGS sequence"/>
</dbReference>
<evidence type="ECO:0000313" key="2">
    <source>
        <dbReference type="EMBL" id="CDY54414.1"/>
    </source>
</evidence>
<reference evidence="2" key="2">
    <citation type="submission" date="2014-06" db="EMBL/GenBank/DDBJ databases">
        <authorList>
            <person name="Genoscope - CEA"/>
        </authorList>
    </citation>
    <scope>NUCLEOTIDE SEQUENCE</scope>
</reference>
<dbReference type="AlphaFoldDB" id="A0A078IYK2"/>
<protein>
    <submittedName>
        <fullName evidence="1">(rape) hypothetical protein</fullName>
    </submittedName>
    <submittedName>
        <fullName evidence="2">BnaC04g56550D protein</fullName>
    </submittedName>
</protein>
<reference evidence="2 3" key="1">
    <citation type="journal article" date="2014" name="Science">
        <title>Plant genetics. Early allopolyploid evolution in the post-Neolithic Brassica napus oilseed genome.</title>
        <authorList>
            <person name="Chalhoub B."/>
            <person name="Denoeud F."/>
            <person name="Liu S."/>
            <person name="Parkin I.A."/>
            <person name="Tang H."/>
            <person name="Wang X."/>
            <person name="Chiquet J."/>
            <person name="Belcram H."/>
            <person name="Tong C."/>
            <person name="Samans B."/>
            <person name="Correa M."/>
            <person name="Da Silva C."/>
            <person name="Just J."/>
            <person name="Falentin C."/>
            <person name="Koh C.S."/>
            <person name="Le Clainche I."/>
            <person name="Bernard M."/>
            <person name="Bento P."/>
            <person name="Noel B."/>
            <person name="Labadie K."/>
            <person name="Alberti A."/>
            <person name="Charles M."/>
            <person name="Arnaud D."/>
            <person name="Guo H."/>
            <person name="Daviaud C."/>
            <person name="Alamery S."/>
            <person name="Jabbari K."/>
            <person name="Zhao M."/>
            <person name="Edger P.P."/>
            <person name="Chelaifa H."/>
            <person name="Tack D."/>
            <person name="Lassalle G."/>
            <person name="Mestiri I."/>
            <person name="Schnel N."/>
            <person name="Le Paslier M.C."/>
            <person name="Fan G."/>
            <person name="Renault V."/>
            <person name="Bayer P.E."/>
            <person name="Golicz A.A."/>
            <person name="Manoli S."/>
            <person name="Lee T.H."/>
            <person name="Thi V.H."/>
            <person name="Chalabi S."/>
            <person name="Hu Q."/>
            <person name="Fan C."/>
            <person name="Tollenaere R."/>
            <person name="Lu Y."/>
            <person name="Battail C."/>
            <person name="Shen J."/>
            <person name="Sidebottom C.H."/>
            <person name="Wang X."/>
            <person name="Canaguier A."/>
            <person name="Chauveau A."/>
            <person name="Berard A."/>
            <person name="Deniot G."/>
            <person name="Guan M."/>
            <person name="Liu Z."/>
            <person name="Sun F."/>
            <person name="Lim Y.P."/>
            <person name="Lyons E."/>
            <person name="Town C.D."/>
            <person name="Bancroft I."/>
            <person name="Wang X."/>
            <person name="Meng J."/>
            <person name="Ma J."/>
            <person name="Pires J.C."/>
            <person name="King G.J."/>
            <person name="Brunel D."/>
            <person name="Delourme R."/>
            <person name="Renard M."/>
            <person name="Aury J.M."/>
            <person name="Adams K.L."/>
            <person name="Batley J."/>
            <person name="Snowdon R.J."/>
            <person name="Tost J."/>
            <person name="Edwards D."/>
            <person name="Zhou Y."/>
            <person name="Hua W."/>
            <person name="Sharpe A.G."/>
            <person name="Paterson A.H."/>
            <person name="Guan C."/>
            <person name="Wincker P."/>
        </authorList>
    </citation>
    <scope>NUCLEOTIDE SEQUENCE [LARGE SCALE GENOMIC DNA]</scope>
    <source>
        <strain evidence="3">cv. Darmor-bzh</strain>
    </source>
</reference>
<evidence type="ECO:0000313" key="1">
    <source>
        <dbReference type="EMBL" id="CAF1868612.1"/>
    </source>
</evidence>
<sequence length="49" mass="5369">MSFFIDSPDSHRLITPGCRASTLETSGLFSTMFVGTITSKSLWLSDDLV</sequence>
<dbReference type="Proteomes" id="UP001295469">
    <property type="component" value="Chromosome C04"/>
</dbReference>